<dbReference type="EMBL" id="BJMH01000007">
    <property type="protein sequence ID" value="GEB32256.1"/>
    <property type="molecule type" value="Genomic_DNA"/>
</dbReference>
<dbReference type="STRING" id="54914.AV540_05970"/>
<dbReference type="RefSeq" id="WP_122963433.1">
    <property type="nucleotide sequence ID" value="NZ_BJMH01000007.1"/>
</dbReference>
<sequence length="82" mass="9076">MSAYPYQPQSQPGSNTPSMTSLIDPFVYQTLLGVVQRDVTIQTTQGNLRGNVVNVLPDHVVLRVGGSTFFVRIQQIVWVMPS</sequence>
<dbReference type="Pfam" id="PF10842">
    <property type="entry name" value="DUF2642"/>
    <property type="match status" value="1"/>
</dbReference>
<proteinExistence type="predicted"/>
<dbReference type="AlphaFoldDB" id="A0A4Y3PJV0"/>
<accession>A0A4Y3PJV0</accession>
<evidence type="ECO:0008006" key="3">
    <source>
        <dbReference type="Google" id="ProtNLM"/>
    </source>
</evidence>
<organism evidence="1 2">
    <name type="scientific">Brevibacillus parabrevis</name>
    <dbReference type="NCBI Taxonomy" id="54914"/>
    <lineage>
        <taxon>Bacteria</taxon>
        <taxon>Bacillati</taxon>
        <taxon>Bacillota</taxon>
        <taxon>Bacilli</taxon>
        <taxon>Bacillales</taxon>
        <taxon>Paenibacillaceae</taxon>
        <taxon>Brevibacillus</taxon>
    </lineage>
</organism>
<reference evidence="1 2" key="1">
    <citation type="submission" date="2019-06" db="EMBL/GenBank/DDBJ databases">
        <title>Whole genome shotgun sequence of Brevibacillus parabrevis NBRC 12334.</title>
        <authorList>
            <person name="Hosoyama A."/>
            <person name="Uohara A."/>
            <person name="Ohji S."/>
            <person name="Ichikawa N."/>
        </authorList>
    </citation>
    <scope>NUCLEOTIDE SEQUENCE [LARGE SCALE GENOMIC DNA]</scope>
    <source>
        <strain evidence="1 2">NBRC 12334</strain>
    </source>
</reference>
<evidence type="ECO:0000313" key="1">
    <source>
        <dbReference type="EMBL" id="GEB32256.1"/>
    </source>
</evidence>
<dbReference type="GeneID" id="87613447"/>
<comment type="caution">
    <text evidence="1">The sequence shown here is derived from an EMBL/GenBank/DDBJ whole genome shotgun (WGS) entry which is preliminary data.</text>
</comment>
<dbReference type="Proteomes" id="UP000316882">
    <property type="component" value="Unassembled WGS sequence"/>
</dbReference>
<protein>
    <recommendedName>
        <fullName evidence="3">DUF2642 domain-containing protein</fullName>
    </recommendedName>
</protein>
<keyword evidence="2" id="KW-1185">Reference proteome</keyword>
<dbReference type="InterPro" id="IPR020139">
    <property type="entry name" value="DUF2642"/>
</dbReference>
<name>A0A4Y3PJV0_BREPA</name>
<evidence type="ECO:0000313" key="2">
    <source>
        <dbReference type="Proteomes" id="UP000316882"/>
    </source>
</evidence>
<gene>
    <name evidence="1" type="primary">yuzF</name>
    <name evidence="1" type="ORF">BPA01_18360</name>
</gene>